<dbReference type="PROSITE" id="PS00108">
    <property type="entry name" value="PROTEIN_KINASE_ST"/>
    <property type="match status" value="1"/>
</dbReference>
<dbReference type="SUPFAM" id="SSF56112">
    <property type="entry name" value="Protein kinase-like (PK-like)"/>
    <property type="match status" value="1"/>
</dbReference>
<gene>
    <name evidence="4" type="ordered locus">Os04g0686650</name>
    <name evidence="4" type="ORF">OSNPB_040686650</name>
</gene>
<evidence type="ECO:0000259" key="2">
    <source>
        <dbReference type="PROSITE" id="PS50011"/>
    </source>
</evidence>
<evidence type="ECO:0000313" key="4">
    <source>
        <dbReference type="EMBL" id="BAS91741.1"/>
    </source>
</evidence>
<dbReference type="STRING" id="39947.A0A0P0WGQ6"/>
<dbReference type="PROSITE" id="PS51671">
    <property type="entry name" value="ACT"/>
    <property type="match status" value="1"/>
</dbReference>
<dbReference type="SMR" id="A0A0P0WGQ6"/>
<dbReference type="GO" id="GO:0007165">
    <property type="term" value="P:signal transduction"/>
    <property type="evidence" value="ECO:0000318"/>
    <property type="project" value="GO_Central"/>
</dbReference>
<dbReference type="Pfam" id="PF07714">
    <property type="entry name" value="PK_Tyr_Ser-Thr"/>
    <property type="match status" value="1"/>
</dbReference>
<dbReference type="Proteomes" id="UP000059680">
    <property type="component" value="Chromosome 4"/>
</dbReference>
<evidence type="ECO:0000256" key="1">
    <source>
        <dbReference type="SAM" id="MobiDB-lite"/>
    </source>
</evidence>
<reference evidence="5" key="1">
    <citation type="journal article" date="2005" name="Nature">
        <title>The map-based sequence of the rice genome.</title>
        <authorList>
            <consortium name="International rice genome sequencing project (IRGSP)"/>
            <person name="Matsumoto T."/>
            <person name="Wu J."/>
            <person name="Kanamori H."/>
            <person name="Katayose Y."/>
            <person name="Fujisawa M."/>
            <person name="Namiki N."/>
            <person name="Mizuno H."/>
            <person name="Yamamoto K."/>
            <person name="Antonio B.A."/>
            <person name="Baba T."/>
            <person name="Sakata K."/>
            <person name="Nagamura Y."/>
            <person name="Aoki H."/>
            <person name="Arikawa K."/>
            <person name="Arita K."/>
            <person name="Bito T."/>
            <person name="Chiden Y."/>
            <person name="Fujitsuka N."/>
            <person name="Fukunaka R."/>
            <person name="Hamada M."/>
            <person name="Harada C."/>
            <person name="Hayashi A."/>
            <person name="Hijishita S."/>
            <person name="Honda M."/>
            <person name="Hosokawa S."/>
            <person name="Ichikawa Y."/>
            <person name="Idonuma A."/>
            <person name="Iijima M."/>
            <person name="Ikeda M."/>
            <person name="Ikeno M."/>
            <person name="Ito K."/>
            <person name="Ito S."/>
            <person name="Ito T."/>
            <person name="Ito Y."/>
            <person name="Ito Y."/>
            <person name="Iwabuchi A."/>
            <person name="Kamiya K."/>
            <person name="Karasawa W."/>
            <person name="Kurita K."/>
            <person name="Katagiri S."/>
            <person name="Kikuta A."/>
            <person name="Kobayashi H."/>
            <person name="Kobayashi N."/>
            <person name="Machita K."/>
            <person name="Maehara T."/>
            <person name="Masukawa M."/>
            <person name="Mizubayashi T."/>
            <person name="Mukai Y."/>
            <person name="Nagasaki H."/>
            <person name="Nagata Y."/>
            <person name="Naito S."/>
            <person name="Nakashima M."/>
            <person name="Nakama Y."/>
            <person name="Nakamichi Y."/>
            <person name="Nakamura M."/>
            <person name="Meguro A."/>
            <person name="Negishi M."/>
            <person name="Ohta I."/>
            <person name="Ohta T."/>
            <person name="Okamoto M."/>
            <person name="Ono N."/>
            <person name="Saji S."/>
            <person name="Sakaguchi M."/>
            <person name="Sakai K."/>
            <person name="Shibata M."/>
            <person name="Shimokawa T."/>
            <person name="Song J."/>
            <person name="Takazaki Y."/>
            <person name="Terasawa K."/>
            <person name="Tsugane M."/>
            <person name="Tsuji K."/>
            <person name="Ueda S."/>
            <person name="Waki K."/>
            <person name="Yamagata H."/>
            <person name="Yamamoto M."/>
            <person name="Yamamoto S."/>
            <person name="Yamane H."/>
            <person name="Yoshiki S."/>
            <person name="Yoshihara R."/>
            <person name="Yukawa K."/>
            <person name="Zhong H."/>
            <person name="Yano M."/>
            <person name="Yuan Q."/>
            <person name="Ouyang S."/>
            <person name="Liu J."/>
            <person name="Jones K.M."/>
            <person name="Gansberger K."/>
            <person name="Moffat K."/>
            <person name="Hill J."/>
            <person name="Bera J."/>
            <person name="Fadrosh D."/>
            <person name="Jin S."/>
            <person name="Johri S."/>
            <person name="Kim M."/>
            <person name="Overton L."/>
            <person name="Reardon M."/>
            <person name="Tsitrin T."/>
            <person name="Vuong H."/>
            <person name="Weaver B."/>
            <person name="Ciecko A."/>
            <person name="Tallon L."/>
            <person name="Jackson J."/>
            <person name="Pai G."/>
            <person name="Aken S.V."/>
            <person name="Utterback T."/>
            <person name="Reidmuller S."/>
            <person name="Feldblyum T."/>
            <person name="Hsiao J."/>
            <person name="Zismann V."/>
            <person name="Iobst S."/>
            <person name="de Vazeille A.R."/>
            <person name="Buell C.R."/>
            <person name="Ying K."/>
            <person name="Li Y."/>
            <person name="Lu T."/>
            <person name="Huang Y."/>
            <person name="Zhao Q."/>
            <person name="Feng Q."/>
            <person name="Zhang L."/>
            <person name="Zhu J."/>
            <person name="Weng Q."/>
            <person name="Mu J."/>
            <person name="Lu Y."/>
            <person name="Fan D."/>
            <person name="Liu Y."/>
            <person name="Guan J."/>
            <person name="Zhang Y."/>
            <person name="Yu S."/>
            <person name="Liu X."/>
            <person name="Zhang Y."/>
            <person name="Hong G."/>
            <person name="Han B."/>
            <person name="Choisne N."/>
            <person name="Demange N."/>
            <person name="Orjeda G."/>
            <person name="Samain S."/>
            <person name="Cattolico L."/>
            <person name="Pelletier E."/>
            <person name="Couloux A."/>
            <person name="Segurens B."/>
            <person name="Wincker P."/>
            <person name="D'Hont A."/>
            <person name="Scarpelli C."/>
            <person name="Weissenbach J."/>
            <person name="Salanoubat M."/>
            <person name="Quetier F."/>
            <person name="Yu Y."/>
            <person name="Kim H.R."/>
            <person name="Rambo T."/>
            <person name="Currie J."/>
            <person name="Collura K."/>
            <person name="Luo M."/>
            <person name="Yang T."/>
            <person name="Ammiraju J.S.S."/>
            <person name="Engler F."/>
            <person name="Soderlund C."/>
            <person name="Wing R.A."/>
            <person name="Palmer L.E."/>
            <person name="de la Bastide M."/>
            <person name="Spiegel L."/>
            <person name="Nascimento L."/>
            <person name="Zutavern T."/>
            <person name="O'Shaughnessy A."/>
            <person name="Dike S."/>
            <person name="Dedhia N."/>
            <person name="Preston R."/>
            <person name="Balija V."/>
            <person name="McCombie W.R."/>
            <person name="Chow T."/>
            <person name="Chen H."/>
            <person name="Chung M."/>
            <person name="Chen C."/>
            <person name="Shaw J."/>
            <person name="Wu H."/>
            <person name="Hsiao K."/>
            <person name="Chao Y."/>
            <person name="Chu M."/>
            <person name="Cheng C."/>
            <person name="Hour A."/>
            <person name="Lee P."/>
            <person name="Lin S."/>
            <person name="Lin Y."/>
            <person name="Liou J."/>
            <person name="Liu S."/>
            <person name="Hsing Y."/>
            <person name="Raghuvanshi S."/>
            <person name="Mohanty A."/>
            <person name="Bharti A.K."/>
            <person name="Gaur A."/>
            <person name="Gupta V."/>
            <person name="Kumar D."/>
            <person name="Ravi V."/>
            <person name="Vij S."/>
            <person name="Kapur A."/>
            <person name="Khurana P."/>
            <person name="Khurana P."/>
            <person name="Khurana J.P."/>
            <person name="Tyagi A.K."/>
            <person name="Gaikwad K."/>
            <person name="Singh A."/>
            <person name="Dalal V."/>
            <person name="Srivastava S."/>
            <person name="Dixit A."/>
            <person name="Pal A.K."/>
            <person name="Ghazi I.A."/>
            <person name="Yadav M."/>
            <person name="Pandit A."/>
            <person name="Bhargava A."/>
            <person name="Sureshbabu K."/>
            <person name="Batra K."/>
            <person name="Sharma T.R."/>
            <person name="Mohapatra T."/>
            <person name="Singh N.K."/>
            <person name="Messing J."/>
            <person name="Nelson A.B."/>
            <person name="Fuks G."/>
            <person name="Kavchok S."/>
            <person name="Keizer G."/>
            <person name="Linton E."/>
            <person name="Llaca V."/>
            <person name="Song R."/>
            <person name="Tanyolac B."/>
            <person name="Young S."/>
            <person name="Ho-Il K."/>
            <person name="Hahn J.H."/>
            <person name="Sangsakoo G."/>
            <person name="Vanavichit A."/>
            <person name="de Mattos Luiz.A.T."/>
            <person name="Zimmer P.D."/>
            <person name="Malone G."/>
            <person name="Dellagostin O."/>
            <person name="de Oliveira A.C."/>
            <person name="Bevan M."/>
            <person name="Bancroft I."/>
            <person name="Minx P."/>
            <person name="Cordum H."/>
            <person name="Wilson R."/>
            <person name="Cheng Z."/>
            <person name="Jin W."/>
            <person name="Jiang J."/>
            <person name="Leong S.A."/>
            <person name="Iwama H."/>
            <person name="Gojobori T."/>
            <person name="Itoh T."/>
            <person name="Niimura Y."/>
            <person name="Fujii Y."/>
            <person name="Habara T."/>
            <person name="Sakai H."/>
            <person name="Sato Y."/>
            <person name="Wilson G."/>
            <person name="Kumar K."/>
            <person name="McCouch S."/>
            <person name="Juretic N."/>
            <person name="Hoen D."/>
            <person name="Wright S."/>
            <person name="Bruskiewich R."/>
            <person name="Bureau T."/>
            <person name="Miyao A."/>
            <person name="Hirochika H."/>
            <person name="Nishikawa T."/>
            <person name="Kadowaki K."/>
            <person name="Sugiura M."/>
            <person name="Burr B."/>
            <person name="Sasaki T."/>
        </authorList>
    </citation>
    <scope>NUCLEOTIDE SEQUENCE [LARGE SCALE GENOMIC DNA]</scope>
    <source>
        <strain evidence="5">cv. Nipponbare</strain>
    </source>
</reference>
<dbReference type="PRINTS" id="PR00109">
    <property type="entry name" value="TYRKINASE"/>
</dbReference>
<dbReference type="AlphaFoldDB" id="A0A0P0WGQ6"/>
<feature type="domain" description="Protein kinase" evidence="2">
    <location>
        <begin position="184"/>
        <end position="448"/>
    </location>
</feature>
<name>A0A0P0WGQ6_ORYSJ</name>
<dbReference type="CDD" id="cd13999">
    <property type="entry name" value="STKc_MAP3K-like"/>
    <property type="match status" value="1"/>
</dbReference>
<dbReference type="InterPro" id="IPR045865">
    <property type="entry name" value="ACT-like_dom_sf"/>
</dbReference>
<feature type="compositionally biased region" description="Low complexity" evidence="1">
    <location>
        <begin position="12"/>
        <end position="25"/>
    </location>
</feature>
<dbReference type="InParanoid" id="A0A0P0WGQ6"/>
<dbReference type="Gene3D" id="1.10.510.10">
    <property type="entry name" value="Transferase(Phosphotransferase) domain 1"/>
    <property type="match status" value="1"/>
</dbReference>
<evidence type="ECO:0000259" key="3">
    <source>
        <dbReference type="PROSITE" id="PS51671"/>
    </source>
</evidence>
<reference evidence="4 5" key="3">
    <citation type="journal article" date="2013" name="Rice">
        <title>Improvement of the Oryza sativa Nipponbare reference genome using next generation sequence and optical map data.</title>
        <authorList>
            <person name="Kawahara Y."/>
            <person name="de la Bastide M."/>
            <person name="Hamilton J.P."/>
            <person name="Kanamori H."/>
            <person name="McCombie W.R."/>
            <person name="Ouyang S."/>
            <person name="Schwartz D.C."/>
            <person name="Tanaka T."/>
            <person name="Wu J."/>
            <person name="Zhou S."/>
            <person name="Childs K.L."/>
            <person name="Davidson R.M."/>
            <person name="Lin H."/>
            <person name="Quesada-Ocampo L."/>
            <person name="Vaillancourt B."/>
            <person name="Sakai H."/>
            <person name="Lee S.S."/>
            <person name="Kim J."/>
            <person name="Numa H."/>
            <person name="Itoh T."/>
            <person name="Buell C.R."/>
            <person name="Matsumoto T."/>
        </authorList>
    </citation>
    <scope>NUCLEOTIDE SEQUENCE [LARGE SCALE GENOMIC DNA]</scope>
    <source>
        <strain evidence="5">cv. Nipponbare</strain>
    </source>
</reference>
<dbReference type="GO" id="GO:0004674">
    <property type="term" value="F:protein serine/threonine kinase activity"/>
    <property type="evidence" value="ECO:0000318"/>
    <property type="project" value="GO_Central"/>
</dbReference>
<dbReference type="Gramene" id="Os04t0686650-00">
    <property type="protein sequence ID" value="Os04t0686650-00"/>
    <property type="gene ID" value="Os04g0686650"/>
</dbReference>
<dbReference type="EMBL" id="AP014960">
    <property type="protein sequence ID" value="BAS91741.1"/>
    <property type="molecule type" value="Genomic_DNA"/>
</dbReference>
<sequence length="463" mass="51526">MEDDIEEGVAESSGPSPRAAAAAAGLGSGGGGGGGSVHGSPDIRNVIYERLVAIRNEEAISNPSSFRVELDRHFLRLPERDDEFTESEPYERMMEDLSLERGKGVDDFEASSARRDSKFVRVHEIIFSSIDKPKLLNIVLQLSAILSDIGLNIREAHVFSTSDGFCLDVFVVDGWDTEETDGLLQKLIEAEASSHGSLSNPTNLSQSEKVLELQEKIGDSEFDRSLLQIGEKIASGSSGDLEVMSRSVDHENVVQFYGACTKHRKYLIVTEYMPGGNLYDFLHKQNNTLELPVVLRIAIGISKGMDYLHQNNIIHRDLKTANLLIGSGQVVKIADFGVSRLRSQGGEMTAETGTYRWMAPEVINHKPYDHKADVFSFAIVLWELVTTKIPYENLTPLQAALGVRQGMRMEIPPKVHPRLSKLIERCWDENPHVRPLFSEITVELEDILRHVLDWSQIVGYAQA</sequence>
<organism evidence="4 5">
    <name type="scientific">Oryza sativa subsp. japonica</name>
    <name type="common">Rice</name>
    <dbReference type="NCBI Taxonomy" id="39947"/>
    <lineage>
        <taxon>Eukaryota</taxon>
        <taxon>Viridiplantae</taxon>
        <taxon>Streptophyta</taxon>
        <taxon>Embryophyta</taxon>
        <taxon>Tracheophyta</taxon>
        <taxon>Spermatophyta</taxon>
        <taxon>Magnoliopsida</taxon>
        <taxon>Liliopsida</taxon>
        <taxon>Poales</taxon>
        <taxon>Poaceae</taxon>
        <taxon>BOP clade</taxon>
        <taxon>Oryzoideae</taxon>
        <taxon>Oryzeae</taxon>
        <taxon>Oryzinae</taxon>
        <taxon>Oryza</taxon>
        <taxon>Oryza sativa</taxon>
    </lineage>
</organism>
<feature type="region of interest" description="Disordered" evidence="1">
    <location>
        <begin position="1"/>
        <end position="39"/>
    </location>
</feature>
<dbReference type="SUPFAM" id="SSF55021">
    <property type="entry name" value="ACT-like"/>
    <property type="match status" value="1"/>
</dbReference>
<evidence type="ECO:0000313" key="5">
    <source>
        <dbReference type="Proteomes" id="UP000059680"/>
    </source>
</evidence>
<feature type="compositionally biased region" description="Gly residues" evidence="1">
    <location>
        <begin position="26"/>
        <end position="37"/>
    </location>
</feature>
<dbReference type="InterPro" id="IPR008271">
    <property type="entry name" value="Ser/Thr_kinase_AS"/>
</dbReference>
<feature type="domain" description="ACT" evidence="3">
    <location>
        <begin position="127"/>
        <end position="206"/>
    </location>
</feature>
<dbReference type="PANTHER" id="PTHR44329:SF79">
    <property type="entry name" value="OS04G0686650 PROTEIN"/>
    <property type="match status" value="1"/>
</dbReference>
<accession>A0A0P0WGQ6</accession>
<dbReference type="PANTHER" id="PTHR44329">
    <property type="entry name" value="SERINE/THREONINE-PROTEIN KINASE TNNI3K-RELATED"/>
    <property type="match status" value="1"/>
</dbReference>
<dbReference type="InterPro" id="IPR002912">
    <property type="entry name" value="ACT_dom"/>
</dbReference>
<protein>
    <submittedName>
        <fullName evidence="4">Os04g0686650 protein</fullName>
    </submittedName>
</protein>
<dbReference type="PROSITE" id="PS50011">
    <property type="entry name" value="PROTEIN_KINASE_DOM"/>
    <property type="match status" value="1"/>
</dbReference>
<dbReference type="InterPro" id="IPR051681">
    <property type="entry name" value="Ser/Thr_Kinases-Pseudokinases"/>
</dbReference>
<dbReference type="InterPro" id="IPR011009">
    <property type="entry name" value="Kinase-like_dom_sf"/>
</dbReference>
<dbReference type="InterPro" id="IPR000719">
    <property type="entry name" value="Prot_kinase_dom"/>
</dbReference>
<dbReference type="FunCoup" id="A0A0P0WGQ6">
    <property type="interactions" value="274"/>
</dbReference>
<dbReference type="InterPro" id="IPR001245">
    <property type="entry name" value="Ser-Thr/Tyr_kinase_cat_dom"/>
</dbReference>
<proteinExistence type="predicted"/>
<dbReference type="SMART" id="SM00220">
    <property type="entry name" value="S_TKc"/>
    <property type="match status" value="1"/>
</dbReference>
<reference evidence="4 5" key="2">
    <citation type="journal article" date="2013" name="Plant Cell Physiol.">
        <title>Rice Annotation Project Database (RAP-DB): an integrative and interactive database for rice genomics.</title>
        <authorList>
            <person name="Sakai H."/>
            <person name="Lee S.S."/>
            <person name="Tanaka T."/>
            <person name="Numa H."/>
            <person name="Kim J."/>
            <person name="Kawahara Y."/>
            <person name="Wakimoto H."/>
            <person name="Yang C.C."/>
            <person name="Iwamoto M."/>
            <person name="Abe T."/>
            <person name="Yamada Y."/>
            <person name="Muto A."/>
            <person name="Inokuchi H."/>
            <person name="Ikemura T."/>
            <person name="Matsumoto T."/>
            <person name="Sasaki T."/>
            <person name="Itoh T."/>
        </authorList>
    </citation>
    <scope>NUCLEOTIDE SEQUENCE [LARGE SCALE GENOMIC DNA]</scope>
    <source>
        <strain evidence="5">cv. Nipponbare</strain>
    </source>
</reference>
<dbReference type="GO" id="GO:0005524">
    <property type="term" value="F:ATP binding"/>
    <property type="evidence" value="ECO:0007669"/>
    <property type="project" value="InterPro"/>
</dbReference>
<dbReference type="OMA" id="WSQIVGY"/>
<keyword evidence="5" id="KW-1185">Reference proteome</keyword>
<dbReference type="PaxDb" id="39947-A0A0P0WGQ6"/>
<dbReference type="eggNOG" id="KOG0192">
    <property type="taxonomic scope" value="Eukaryota"/>
</dbReference>